<dbReference type="InterPro" id="IPR011990">
    <property type="entry name" value="TPR-like_helical_dom_sf"/>
</dbReference>
<evidence type="ECO:0000256" key="3">
    <source>
        <dbReference type="ARBA" id="ARBA00022679"/>
    </source>
</evidence>
<evidence type="ECO:0000256" key="2">
    <source>
        <dbReference type="ARBA" id="ARBA00005992"/>
    </source>
</evidence>
<dbReference type="InterPro" id="IPR038063">
    <property type="entry name" value="Transpep_catalytic_dom"/>
</dbReference>
<evidence type="ECO:0000313" key="10">
    <source>
        <dbReference type="EMBL" id="ROH86383.1"/>
    </source>
</evidence>
<keyword evidence="6 7" id="KW-0961">Cell wall biogenesis/degradation</keyword>
<dbReference type="PROSITE" id="PS52029">
    <property type="entry name" value="LD_TPASE"/>
    <property type="match status" value="1"/>
</dbReference>
<evidence type="ECO:0000256" key="8">
    <source>
        <dbReference type="SAM" id="SignalP"/>
    </source>
</evidence>
<evidence type="ECO:0000256" key="4">
    <source>
        <dbReference type="ARBA" id="ARBA00022960"/>
    </source>
</evidence>
<dbReference type="UniPathway" id="UPA00219"/>
<dbReference type="GO" id="GO:0004180">
    <property type="term" value="F:carboxypeptidase activity"/>
    <property type="evidence" value="ECO:0007669"/>
    <property type="project" value="UniProtKB-ARBA"/>
</dbReference>
<dbReference type="SUPFAM" id="SSF54427">
    <property type="entry name" value="NTF2-like"/>
    <property type="match status" value="1"/>
</dbReference>
<evidence type="ECO:0000256" key="1">
    <source>
        <dbReference type="ARBA" id="ARBA00004752"/>
    </source>
</evidence>
<keyword evidence="11" id="KW-1185">Reference proteome</keyword>
<feature type="signal peptide" evidence="8">
    <location>
        <begin position="1"/>
        <end position="24"/>
    </location>
</feature>
<gene>
    <name evidence="10" type="ORF">ED236_07180</name>
</gene>
<dbReference type="Gene3D" id="3.10.450.50">
    <property type="match status" value="1"/>
</dbReference>
<feature type="chain" id="PRO_5017982717" description="L,D-TPase catalytic domain-containing protein" evidence="8">
    <location>
        <begin position="25"/>
        <end position="406"/>
    </location>
</feature>
<dbReference type="CDD" id="cd16913">
    <property type="entry name" value="YkuD_like"/>
    <property type="match status" value="1"/>
</dbReference>
<comment type="similarity">
    <text evidence="2">Belongs to the YkuD family.</text>
</comment>
<dbReference type="EMBL" id="RJVP01000003">
    <property type="protein sequence ID" value="ROH86383.1"/>
    <property type="molecule type" value="Genomic_DNA"/>
</dbReference>
<organism evidence="10 11">
    <name type="scientific">Pseudomethylobacillus aquaticus</name>
    <dbReference type="NCBI Taxonomy" id="2676064"/>
    <lineage>
        <taxon>Bacteria</taxon>
        <taxon>Pseudomonadati</taxon>
        <taxon>Pseudomonadota</taxon>
        <taxon>Betaproteobacteria</taxon>
        <taxon>Nitrosomonadales</taxon>
        <taxon>Methylophilaceae</taxon>
        <taxon>Pseudomethylobacillus</taxon>
    </lineage>
</organism>
<name>A0A3N0V0Y5_9PROT</name>
<feature type="active site" description="Proton donor/acceptor" evidence="7">
    <location>
        <position position="235"/>
    </location>
</feature>
<evidence type="ECO:0000256" key="5">
    <source>
        <dbReference type="ARBA" id="ARBA00022984"/>
    </source>
</evidence>
<dbReference type="InterPro" id="IPR005490">
    <property type="entry name" value="LD_TPept_cat_dom"/>
</dbReference>
<keyword evidence="4 7" id="KW-0133">Cell shape</keyword>
<comment type="pathway">
    <text evidence="1 7">Cell wall biogenesis; peptidoglycan biosynthesis.</text>
</comment>
<protein>
    <recommendedName>
        <fullName evidence="9">L,D-TPase catalytic domain-containing protein</fullName>
    </recommendedName>
</protein>
<dbReference type="Pfam" id="PF24125">
    <property type="entry name" value="Cds6_C"/>
    <property type="match status" value="1"/>
</dbReference>
<dbReference type="Gene3D" id="2.40.440.10">
    <property type="entry name" value="L,D-transpeptidase catalytic domain-like"/>
    <property type="match status" value="1"/>
</dbReference>
<dbReference type="SUPFAM" id="SSF48452">
    <property type="entry name" value="TPR-like"/>
    <property type="match status" value="1"/>
</dbReference>
<dbReference type="PANTHER" id="PTHR36699:SF1">
    <property type="entry name" value="L,D-TRANSPEPTIDASE YAFK-RELATED"/>
    <property type="match status" value="1"/>
</dbReference>
<dbReference type="AlphaFoldDB" id="A0A3N0V0Y5"/>
<dbReference type="GO" id="GO:0008360">
    <property type="term" value="P:regulation of cell shape"/>
    <property type="evidence" value="ECO:0007669"/>
    <property type="project" value="UniProtKB-UniRule"/>
</dbReference>
<comment type="caution">
    <text evidence="10">The sequence shown here is derived from an EMBL/GenBank/DDBJ whole genome shotgun (WGS) entry which is preliminary data.</text>
</comment>
<dbReference type="InterPro" id="IPR056203">
    <property type="entry name" value="Cds6_C"/>
</dbReference>
<reference evidence="10 11" key="1">
    <citation type="submission" date="2018-10" db="EMBL/GenBank/DDBJ databases">
        <authorList>
            <person name="Chen W.-M."/>
        </authorList>
    </citation>
    <scope>NUCLEOTIDE SEQUENCE [LARGE SCALE GENOMIC DNA]</scope>
    <source>
        <strain evidence="10 11">H-5</strain>
    </source>
</reference>
<dbReference type="Pfam" id="PF03734">
    <property type="entry name" value="YkuD"/>
    <property type="match status" value="1"/>
</dbReference>
<evidence type="ECO:0000256" key="7">
    <source>
        <dbReference type="PROSITE-ProRule" id="PRU01373"/>
    </source>
</evidence>
<keyword evidence="8" id="KW-0732">Signal</keyword>
<sequence>MHRLRLTLTLMLVAAAALPWNATAVDGRPFSSFASFNKFSPNYTENLLVRSLFDIGQGKLQPALNTINELLKLAPNFQLAHLVRGDLLMAYAKQPQAFASGVSSPERTKDFREEARVRIERYLDERPQRIPEPLWQLHDSQKYAIVIDTNRSRLFLYSNERGKLRYLADFYVTVGKNGAEKQTEGDKRTPVGVYYASSKLIQKLPDFYGYGAYPLNYPNEWDVRQGKNGSGIWLHGTPSNTYSRPPRASDGCVVMTNPDLKAIAPALSSGNTPVIITDNLTWQGDSDNAELQREALMQTLETWRKDWQSQDTDRYLSHYASEFFSSGNTDLNAWKAHKQRIQSRSDNVQVKLGNVDMYRYPSKSKAMAIVSFDQDYKSNLLSNKMRKRQYWVLENKRWKILYEGPA</sequence>
<dbReference type="GO" id="GO:0071555">
    <property type="term" value="P:cell wall organization"/>
    <property type="evidence" value="ECO:0007669"/>
    <property type="project" value="UniProtKB-UniRule"/>
</dbReference>
<evidence type="ECO:0000313" key="11">
    <source>
        <dbReference type="Proteomes" id="UP000275137"/>
    </source>
</evidence>
<keyword evidence="5 7" id="KW-0573">Peptidoglycan synthesis</keyword>
<dbReference type="SUPFAM" id="SSF141523">
    <property type="entry name" value="L,D-transpeptidase catalytic domain-like"/>
    <property type="match status" value="1"/>
</dbReference>
<feature type="active site" description="Nucleophile" evidence="7">
    <location>
        <position position="252"/>
    </location>
</feature>
<dbReference type="InterPro" id="IPR032710">
    <property type="entry name" value="NTF2-like_dom_sf"/>
</dbReference>
<accession>A0A3N0V0Y5</accession>
<keyword evidence="3" id="KW-0808">Transferase</keyword>
<feature type="domain" description="L,D-TPase catalytic" evidence="9">
    <location>
        <begin position="143"/>
        <end position="277"/>
    </location>
</feature>
<dbReference type="GO" id="GO:0009252">
    <property type="term" value="P:peptidoglycan biosynthetic process"/>
    <property type="evidence" value="ECO:0007669"/>
    <property type="project" value="UniProtKB-UniPathway"/>
</dbReference>
<dbReference type="GO" id="GO:0016740">
    <property type="term" value="F:transferase activity"/>
    <property type="evidence" value="ECO:0007669"/>
    <property type="project" value="UniProtKB-KW"/>
</dbReference>
<evidence type="ECO:0000256" key="6">
    <source>
        <dbReference type="ARBA" id="ARBA00023316"/>
    </source>
</evidence>
<proteinExistence type="inferred from homology"/>
<evidence type="ECO:0000259" key="9">
    <source>
        <dbReference type="PROSITE" id="PS52029"/>
    </source>
</evidence>
<dbReference type="PANTHER" id="PTHR36699">
    <property type="entry name" value="LD-TRANSPEPTIDASE"/>
    <property type="match status" value="1"/>
</dbReference>
<dbReference type="Proteomes" id="UP000275137">
    <property type="component" value="Unassembled WGS sequence"/>
</dbReference>